<protein>
    <recommendedName>
        <fullName evidence="2">Fructose-1-6-bisphosphatase class 1 C-terminal domain-containing protein</fullName>
    </recommendedName>
</protein>
<organism evidence="3">
    <name type="scientific">groundwater metagenome</name>
    <dbReference type="NCBI Taxonomy" id="717931"/>
    <lineage>
        <taxon>unclassified sequences</taxon>
        <taxon>metagenomes</taxon>
        <taxon>ecological metagenomes</taxon>
    </lineage>
</organism>
<dbReference type="Gene3D" id="3.40.190.80">
    <property type="match status" value="1"/>
</dbReference>
<dbReference type="AlphaFoldDB" id="A0A098EBK1"/>
<dbReference type="InterPro" id="IPR044015">
    <property type="entry name" value="FBPase_C_dom"/>
</dbReference>
<evidence type="ECO:0000259" key="2">
    <source>
        <dbReference type="Pfam" id="PF18913"/>
    </source>
</evidence>
<dbReference type="GO" id="GO:0006002">
    <property type="term" value="P:fructose 6-phosphate metabolic process"/>
    <property type="evidence" value="ECO:0007669"/>
    <property type="project" value="TreeGrafter"/>
</dbReference>
<name>A0A098EBK1_9ZZZZ</name>
<sequence>MQVKNKIRRCFRRRLQPDIYITAVSFGYPSLVDKPNGKLRLVIEANPMSFIITAAGGSCSNEKGSVLEVIPNDPNQRTPIHLGNNDLIKRLEEVYAKY</sequence>
<dbReference type="InterPro" id="IPR000146">
    <property type="entry name" value="FBPase_class-1"/>
</dbReference>
<dbReference type="GO" id="GO:0006000">
    <property type="term" value="P:fructose metabolic process"/>
    <property type="evidence" value="ECO:0007669"/>
    <property type="project" value="TreeGrafter"/>
</dbReference>
<dbReference type="Pfam" id="PF18913">
    <property type="entry name" value="FBPase_C"/>
    <property type="match status" value="1"/>
</dbReference>
<dbReference type="GO" id="GO:0006094">
    <property type="term" value="P:gluconeogenesis"/>
    <property type="evidence" value="ECO:0007669"/>
    <property type="project" value="TreeGrafter"/>
</dbReference>
<evidence type="ECO:0000256" key="1">
    <source>
        <dbReference type="ARBA" id="ARBA00024331"/>
    </source>
</evidence>
<accession>A0A098EBK1</accession>
<reference evidence="3" key="1">
    <citation type="submission" date="2014-09" db="EMBL/GenBank/DDBJ databases">
        <authorList>
            <person name="Probst J Alexander"/>
        </authorList>
    </citation>
    <scope>NUCLEOTIDE SEQUENCE</scope>
</reference>
<dbReference type="GO" id="GO:0005737">
    <property type="term" value="C:cytoplasm"/>
    <property type="evidence" value="ECO:0007669"/>
    <property type="project" value="TreeGrafter"/>
</dbReference>
<proteinExistence type="predicted"/>
<evidence type="ECO:0000313" key="3">
    <source>
        <dbReference type="EMBL" id="CEG12869.1"/>
    </source>
</evidence>
<dbReference type="GO" id="GO:0030388">
    <property type="term" value="P:fructose 1,6-bisphosphate metabolic process"/>
    <property type="evidence" value="ECO:0007669"/>
    <property type="project" value="TreeGrafter"/>
</dbReference>
<dbReference type="GO" id="GO:0042132">
    <property type="term" value="F:fructose 1,6-bisphosphate 1-phosphatase activity"/>
    <property type="evidence" value="ECO:0007669"/>
    <property type="project" value="TreeGrafter"/>
</dbReference>
<feature type="domain" description="Fructose-1-6-bisphosphatase class 1 C-terminal" evidence="2">
    <location>
        <begin position="26"/>
        <end position="95"/>
    </location>
</feature>
<dbReference type="SUPFAM" id="SSF56655">
    <property type="entry name" value="Carbohydrate phosphatase"/>
    <property type="match status" value="1"/>
</dbReference>
<dbReference type="GO" id="GO:0005986">
    <property type="term" value="P:sucrose biosynthetic process"/>
    <property type="evidence" value="ECO:0007669"/>
    <property type="project" value="TreeGrafter"/>
</dbReference>
<dbReference type="EMBL" id="CCXY01000206">
    <property type="protein sequence ID" value="CEG12869.1"/>
    <property type="molecule type" value="Genomic_DNA"/>
</dbReference>
<dbReference type="PANTHER" id="PTHR11556">
    <property type="entry name" value="FRUCTOSE-1,6-BISPHOSPHATASE-RELATED"/>
    <property type="match status" value="1"/>
</dbReference>
<gene>
    <name evidence="3" type="ORF">MSIBF_A2840003</name>
</gene>
<dbReference type="PANTHER" id="PTHR11556:SF35">
    <property type="entry name" value="SEDOHEPTULOSE-1,7-BISPHOSPHATASE, CHLOROPLASTIC"/>
    <property type="match status" value="1"/>
</dbReference>
<comment type="pathway">
    <text evidence="1">Carbohydrate biosynthesis.</text>
</comment>